<dbReference type="GO" id="GO:0008270">
    <property type="term" value="F:zinc ion binding"/>
    <property type="evidence" value="ECO:0007669"/>
    <property type="project" value="UniProtKB-KW"/>
</dbReference>
<feature type="non-terminal residue" evidence="6">
    <location>
        <position position="1"/>
    </location>
</feature>
<feature type="compositionally biased region" description="Basic and acidic residues" evidence="5">
    <location>
        <begin position="500"/>
        <end position="511"/>
    </location>
</feature>
<feature type="compositionally biased region" description="Polar residues" evidence="5">
    <location>
        <begin position="284"/>
        <end position="299"/>
    </location>
</feature>
<name>N6UGW1_DENPD</name>
<dbReference type="HOGENOM" id="CLU_256921_0_0_1"/>
<dbReference type="OrthoDB" id="10066537at2759"/>
<feature type="region of interest" description="Disordered" evidence="5">
    <location>
        <begin position="1269"/>
        <end position="1332"/>
    </location>
</feature>
<keyword evidence="3" id="KW-0863">Zinc-finger</keyword>
<keyword evidence="2" id="KW-0677">Repeat</keyword>
<feature type="region of interest" description="Disordered" evidence="5">
    <location>
        <begin position="268"/>
        <end position="299"/>
    </location>
</feature>
<evidence type="ECO:0000256" key="4">
    <source>
        <dbReference type="ARBA" id="ARBA00022833"/>
    </source>
</evidence>
<dbReference type="PROSITE" id="PS52027">
    <property type="entry name" value="ZF_C2HC_C3H"/>
    <property type="match status" value="1"/>
</dbReference>
<dbReference type="PANTHER" id="PTHR13555">
    <property type="entry name" value="C2H2 ZINC FINGER CGI-62-RELATED"/>
    <property type="match status" value="1"/>
</dbReference>
<dbReference type="Pfam" id="PF13913">
    <property type="entry name" value="zf-C2HC_2"/>
    <property type="match status" value="1"/>
</dbReference>
<dbReference type="InterPro" id="IPR026319">
    <property type="entry name" value="ZC2HC1A/B-like"/>
</dbReference>
<evidence type="ECO:0000256" key="2">
    <source>
        <dbReference type="ARBA" id="ARBA00022737"/>
    </source>
</evidence>
<reference evidence="6" key="1">
    <citation type="journal article" date="2013" name="Genome Biol.">
        <title>Draft genome of the mountain pine beetle, Dendroctonus ponderosae Hopkins, a major forest pest.</title>
        <authorList>
            <person name="Keeling C.I."/>
            <person name="Yuen M.M."/>
            <person name="Liao N.Y."/>
            <person name="Docking T.R."/>
            <person name="Chan S.K."/>
            <person name="Taylor G.A."/>
            <person name="Palmquist D.L."/>
            <person name="Jackman S.D."/>
            <person name="Nguyen A."/>
            <person name="Li M."/>
            <person name="Henderson H."/>
            <person name="Janes J.K."/>
            <person name="Zhao Y."/>
            <person name="Pandoh P."/>
            <person name="Moore R."/>
            <person name="Sperling F.A."/>
            <person name="Huber D.P."/>
            <person name="Birol I."/>
            <person name="Jones S.J."/>
            <person name="Bohlmann J."/>
        </authorList>
    </citation>
    <scope>NUCLEOTIDE SEQUENCE</scope>
</reference>
<evidence type="ECO:0000256" key="5">
    <source>
        <dbReference type="SAM" id="MobiDB-lite"/>
    </source>
</evidence>
<evidence type="ECO:0000256" key="3">
    <source>
        <dbReference type="ARBA" id="ARBA00022771"/>
    </source>
</evidence>
<keyword evidence="4" id="KW-0862">Zinc</keyword>
<dbReference type="InterPro" id="IPR049899">
    <property type="entry name" value="Znf_C2HC_C3H"/>
</dbReference>
<feature type="region of interest" description="Disordered" evidence="5">
    <location>
        <begin position="879"/>
        <end position="907"/>
    </location>
</feature>
<feature type="region of interest" description="Disordered" evidence="5">
    <location>
        <begin position="491"/>
        <end position="511"/>
    </location>
</feature>
<feature type="region of interest" description="Disordered" evidence="5">
    <location>
        <begin position="213"/>
        <end position="247"/>
    </location>
</feature>
<gene>
    <name evidence="6" type="ORF">YQE_05565</name>
</gene>
<sequence>MFKIISLPVKVQVSIMEVIIQEQNLLPCHVCGRTFLPNPLKKHEKICEKQATKRRKPFDSLKQRVGNLEVAGTDLADFHRKTYLRRREEPVLDRKPRQSKWKEKHLELVTAIRAAKVVRMNVVLPARDILARRRSTDMWNGARKKNREFIKPPSTFNRLRSGWKLELSIGKKKADFIFGFNGIQLPMGPGDLNSQIGCRVPPLFKSKRSLVKEKYSGPQSPEPVLSKSTQSTTTLASSLSRGPSIKKPKSLVDVEKVKEEGKGRLVKVETERSIADRSKRASENNRSPSRSFGTPVIRSSLTKAESFKSAQNKRNPIPSKKLNSIHVNDQIHAITVSAMNQIHVNKRMVTWKDTIKVNEQRDKKNVCKLSDECEIAASSEHSQGTQMDEEKESKEALISARSYPLMQSKPSFGKYAASLAVKGLDSKINVLKTPVRIAHVLNQFKKSASEPLLESDYLPPHVSHAVDQPAEVEYHQINNSLFNTQLKRVSELDDSMEESPIEKTNECASHDEANMNQSFEASLESSDCGCSASDGLDLDREQANLDQLSSHKSAGCEEAALNSSDHSNCTNNVVCLFHSGTHLDLTRDTNLNTQSCNFLKACKAAPDSVEPDLPEVNLQINSQKEDLIIPLFLPQKFVYESESKDFRKTCQDIRSISSTPVLQSSDFSPTSEVAETPSRPFTFTLDKSSHTKKEVDWTTIASKERLTILRVAAENFIANTKVHAIKNCVLDEDYSVPKKKRRVCLDDSLMSLTEPQPVTELPEARSTEHARIPSSSANSIISDVSPRTLNLVEKIVQMKKLRTEESNVLLGISISECDRLLDLDKHFVAKVEKSLSKKGNVKLPLIVADCNRFPKINWKTHGNNCKDVKVSLPKIVERTSGSRMKNARKSTDTVGRGAGQESTTSSYDPFEMAQRQFMELLECDDFKHFSAMDEIPRPHTTLPTSVQLPTSPIVKKTIKSADTIQKKNSRASVIEPPVSFKDSLESVTDNDEFELIENMINENFGEVEANANTGFYLHNIQSNTDPLTLVDNRKYSDDLTSSIDPSLINDNDNLSIPEHFTQDDYSPSSTADTDITLQDNESQKAAKIKPNTTKKPSIKRSLSLVNRANRDISLSGVKKVLNTGPKTTKNPISSEKSFALDPKTSKQNKKKGLPLLKSSITLFGSSPKPSFKTKKDVNDFFNCKDQKSVTSSMTTSLTTSEVSLELKRFCESPMKDALKAEDLFAVDDEMYEEYKKYEEMYLKEKEQSSNSNKKTKVKNIDLNYGLLTNSEEEDHSHNKLSNDSAYGSLRKTSKHRSRAPKLTPLEPKNVDTSSSSGSENGILSPAPQGGSKTSKFCHECGTKFPVSTAKFCVECGVKRLVL</sequence>
<dbReference type="EMBL" id="KB740928">
    <property type="protein sequence ID" value="ENN77887.1"/>
    <property type="molecule type" value="Genomic_DNA"/>
</dbReference>
<evidence type="ECO:0000313" key="6">
    <source>
        <dbReference type="EMBL" id="ENN77887.1"/>
    </source>
</evidence>
<feature type="compositionally biased region" description="Low complexity" evidence="5">
    <location>
        <begin position="225"/>
        <end position="240"/>
    </location>
</feature>
<dbReference type="Gene3D" id="3.30.160.60">
    <property type="entry name" value="Classic Zinc Finger"/>
    <property type="match status" value="1"/>
</dbReference>
<feature type="compositionally biased region" description="Basic and acidic residues" evidence="5">
    <location>
        <begin position="268"/>
        <end position="283"/>
    </location>
</feature>
<protein>
    <submittedName>
        <fullName evidence="6">Uncharacterized protein</fullName>
    </submittedName>
</protein>
<dbReference type="OMA" id="SIMEVII"/>
<accession>N6UGW1</accession>
<evidence type="ECO:0000256" key="1">
    <source>
        <dbReference type="ARBA" id="ARBA00022723"/>
    </source>
</evidence>
<organism evidence="6">
    <name type="scientific">Dendroctonus ponderosae</name>
    <name type="common">Mountain pine beetle</name>
    <dbReference type="NCBI Taxonomy" id="77166"/>
    <lineage>
        <taxon>Eukaryota</taxon>
        <taxon>Metazoa</taxon>
        <taxon>Ecdysozoa</taxon>
        <taxon>Arthropoda</taxon>
        <taxon>Hexapoda</taxon>
        <taxon>Insecta</taxon>
        <taxon>Pterygota</taxon>
        <taxon>Neoptera</taxon>
        <taxon>Endopterygota</taxon>
        <taxon>Coleoptera</taxon>
        <taxon>Polyphaga</taxon>
        <taxon>Cucujiformia</taxon>
        <taxon>Curculionidae</taxon>
        <taxon>Scolytinae</taxon>
        <taxon>Dendroctonus</taxon>
    </lineage>
</organism>
<proteinExistence type="predicted"/>
<keyword evidence="1" id="KW-0479">Metal-binding</keyword>